<keyword evidence="4" id="KW-1185">Reference proteome</keyword>
<comment type="caution">
    <text evidence="3">The sequence shown here is derived from an EMBL/GenBank/DDBJ whole genome shotgun (WGS) entry which is preliminary data.</text>
</comment>
<evidence type="ECO:0000259" key="2">
    <source>
        <dbReference type="Pfam" id="PF04754"/>
    </source>
</evidence>
<name>A0A4R1N749_9GAMM</name>
<gene>
    <name evidence="3" type="ORF">EZJ58_1002</name>
</gene>
<evidence type="ECO:0000313" key="3">
    <source>
        <dbReference type="EMBL" id="TCL02962.1"/>
    </source>
</evidence>
<feature type="domain" description="Transposase (putative) YhgA-like" evidence="2">
    <location>
        <begin position="6"/>
        <end position="207"/>
    </location>
</feature>
<protein>
    <submittedName>
        <fullName evidence="3">Putative transposase/invertase (TIGR01784 family)</fullName>
    </submittedName>
</protein>
<evidence type="ECO:0000256" key="1">
    <source>
        <dbReference type="ARBA" id="ARBA00009787"/>
    </source>
</evidence>
<dbReference type="PANTHER" id="PTHR34611">
    <property type="match status" value="1"/>
</dbReference>
<evidence type="ECO:0000313" key="4">
    <source>
        <dbReference type="Proteomes" id="UP000294555"/>
    </source>
</evidence>
<dbReference type="PANTHER" id="PTHR34611:SF2">
    <property type="entry name" value="INACTIVE RECOMBINATION-PROMOTING NUCLEASE-LIKE PROTEIN RPNE-RELATED"/>
    <property type="match status" value="1"/>
</dbReference>
<dbReference type="EMBL" id="SJOI01000001">
    <property type="protein sequence ID" value="TCL02962.1"/>
    <property type="molecule type" value="Genomic_DNA"/>
</dbReference>
<reference evidence="3 4" key="1">
    <citation type="submission" date="2019-02" db="EMBL/GenBank/DDBJ databases">
        <title>Investigation of anaerobic lignin degradation for improved lignocellulosic biofuels.</title>
        <authorList>
            <person name="Deangelis K."/>
        </authorList>
    </citation>
    <scope>NUCLEOTIDE SEQUENCE [LARGE SCALE GENOMIC DNA]</scope>
    <source>
        <strain evidence="3 4">159R</strain>
    </source>
</reference>
<organism evidence="3 4">
    <name type="scientific">Sodalis ligni</name>
    <dbReference type="NCBI Taxonomy" id="2697027"/>
    <lineage>
        <taxon>Bacteria</taxon>
        <taxon>Pseudomonadati</taxon>
        <taxon>Pseudomonadota</taxon>
        <taxon>Gammaproteobacteria</taxon>
        <taxon>Enterobacterales</taxon>
        <taxon>Bruguierivoracaceae</taxon>
        <taxon>Sodalis</taxon>
    </lineage>
</organism>
<dbReference type="InterPro" id="IPR051699">
    <property type="entry name" value="Rpn/YhgA-like_nuclease"/>
</dbReference>
<dbReference type="AlphaFoldDB" id="A0A4R1N749"/>
<accession>A0A4R1N749</accession>
<comment type="similarity">
    <text evidence="1">Belongs to the Rpn/YhgA-like nuclease family.</text>
</comment>
<dbReference type="InterPro" id="IPR006842">
    <property type="entry name" value="Transposase_31"/>
</dbReference>
<dbReference type="NCBIfam" id="TIGR01784">
    <property type="entry name" value="T_den_put_tspse"/>
    <property type="match status" value="1"/>
</dbReference>
<dbReference type="InterPro" id="IPR010106">
    <property type="entry name" value="RpnA"/>
</dbReference>
<dbReference type="RefSeq" id="WP_425056976.1">
    <property type="nucleotide sequence ID" value="NZ_SJOI01000001.1"/>
</dbReference>
<proteinExistence type="inferred from homology"/>
<dbReference type="Pfam" id="PF04754">
    <property type="entry name" value="Transposase_31"/>
    <property type="match status" value="1"/>
</dbReference>
<sequence length="325" mass="37327">MNTFPTPHDSLFRKFFSDASVVEDFLQIHLPSALREMCDLGTLAITSGSFVEDDMRAQYSDMLYMLQTSEGVGYVYCLIEHQSSADEMMAFRLLRYSIAAMHRHLEQGHKKLPLVIPLLFYHGRQSPYPHSLRWLDCFHNPALAQTLYVEAFPLVDVTVIPDDEIKTHRKVALLEYVQKHIRARDINTRYVDIVFLIKLAQPSKDQVKSLLNYLAKEADPLDLKAFIRILIENTPRYREEMMTVAEQLKQIGREIGLQQGLRLGHNEGRIEGRTEGRIEGRNEQARKIALNMLALGMDRVTIERVTGFSRQDLADLADFDLPAGH</sequence>
<dbReference type="Proteomes" id="UP000294555">
    <property type="component" value="Unassembled WGS sequence"/>
</dbReference>
<dbReference type="GO" id="GO:1990238">
    <property type="term" value="F:double-stranded DNA endonuclease activity"/>
    <property type="evidence" value="ECO:0007669"/>
    <property type="project" value="TreeGrafter"/>
</dbReference>
<dbReference type="GO" id="GO:0006310">
    <property type="term" value="P:DNA recombination"/>
    <property type="evidence" value="ECO:0007669"/>
    <property type="project" value="TreeGrafter"/>
</dbReference>